<protein>
    <submittedName>
        <fullName evidence="2">Uncharacterized protein</fullName>
    </submittedName>
</protein>
<dbReference type="OrthoDB" id="2440964at2759"/>
<evidence type="ECO:0000313" key="2">
    <source>
        <dbReference type="EMBL" id="RHZ77794.1"/>
    </source>
</evidence>
<gene>
    <name evidence="2" type="ORF">Glove_173g52</name>
</gene>
<proteinExistence type="predicted"/>
<keyword evidence="3" id="KW-1185">Reference proteome</keyword>
<dbReference type="Proteomes" id="UP000266861">
    <property type="component" value="Unassembled WGS sequence"/>
</dbReference>
<evidence type="ECO:0000256" key="1">
    <source>
        <dbReference type="SAM" id="MobiDB-lite"/>
    </source>
</evidence>
<accession>A0A397IXH2</accession>
<dbReference type="EMBL" id="PQFF01000163">
    <property type="protein sequence ID" value="RHZ77794.1"/>
    <property type="molecule type" value="Genomic_DNA"/>
</dbReference>
<organism evidence="2 3">
    <name type="scientific">Diversispora epigaea</name>
    <dbReference type="NCBI Taxonomy" id="1348612"/>
    <lineage>
        <taxon>Eukaryota</taxon>
        <taxon>Fungi</taxon>
        <taxon>Fungi incertae sedis</taxon>
        <taxon>Mucoromycota</taxon>
        <taxon>Glomeromycotina</taxon>
        <taxon>Glomeromycetes</taxon>
        <taxon>Diversisporales</taxon>
        <taxon>Diversisporaceae</taxon>
        <taxon>Diversispora</taxon>
    </lineage>
</organism>
<dbReference type="AlphaFoldDB" id="A0A397IXH2"/>
<feature type="region of interest" description="Disordered" evidence="1">
    <location>
        <begin position="71"/>
        <end position="98"/>
    </location>
</feature>
<comment type="caution">
    <text evidence="2">The sequence shown here is derived from an EMBL/GenBank/DDBJ whole genome shotgun (WGS) entry which is preliminary data.</text>
</comment>
<evidence type="ECO:0000313" key="3">
    <source>
        <dbReference type="Proteomes" id="UP000266861"/>
    </source>
</evidence>
<sequence length="140" mass="15923">MSKCLNVVVVEMSKDYNDAKRSSGRPLAGVWNYFEKGESKKAHLAFNCLNNNKEVIQFYSKVFMDRSETSQAVSSDPKLSSKKKKTSANQSSLSDFMESTKLTPEQENAINLSILKVFIMCNIPFHIIKNPYFIDALREL</sequence>
<name>A0A397IXH2_9GLOM</name>
<reference evidence="2 3" key="1">
    <citation type="submission" date="2018-08" db="EMBL/GenBank/DDBJ databases">
        <title>Genome and evolution of the arbuscular mycorrhizal fungus Diversispora epigaea (formerly Glomus versiforme) and its bacterial endosymbionts.</title>
        <authorList>
            <person name="Sun X."/>
            <person name="Fei Z."/>
            <person name="Harrison M."/>
        </authorList>
    </citation>
    <scope>NUCLEOTIDE SEQUENCE [LARGE SCALE GENOMIC DNA]</scope>
    <source>
        <strain evidence="2 3">IT104</strain>
    </source>
</reference>